<accession>A0A0B6WVK5</accession>
<reference evidence="2 3" key="2">
    <citation type="submission" date="2015-01" db="EMBL/GenBank/DDBJ databases">
        <title>Complete genome sequence of Pyrinomonas methylaliphatogenes type strain K22T.</title>
        <authorList>
            <person name="Lee K.C.Y."/>
            <person name="Power J.F."/>
            <person name="Dunfield P.F."/>
            <person name="Morgan X.C."/>
            <person name="Huttenhower C."/>
            <person name="Stott M.B."/>
        </authorList>
    </citation>
    <scope>NUCLEOTIDE SEQUENCE [LARGE SCALE GENOMIC DNA]</scope>
    <source>
        <strain evidence="2 3">K22</strain>
    </source>
</reference>
<dbReference type="OrthoDB" id="9815116at2"/>
<evidence type="ECO:0000259" key="1">
    <source>
        <dbReference type="Pfam" id="PF13614"/>
    </source>
</evidence>
<dbReference type="InterPro" id="IPR027417">
    <property type="entry name" value="P-loop_NTPase"/>
</dbReference>
<reference evidence="2 3" key="1">
    <citation type="submission" date="2013-12" db="EMBL/GenBank/DDBJ databases">
        <authorList>
            <person name="Stott M."/>
        </authorList>
    </citation>
    <scope>NUCLEOTIDE SEQUENCE [LARGE SCALE GENOMIC DNA]</scope>
    <source>
        <strain evidence="2 3">K22</strain>
    </source>
</reference>
<evidence type="ECO:0000313" key="2">
    <source>
        <dbReference type="EMBL" id="CDM64807.1"/>
    </source>
</evidence>
<dbReference type="RefSeq" id="WP_041974702.1">
    <property type="nucleotide sequence ID" value="NZ_CBXV010000003.1"/>
</dbReference>
<dbReference type="Gene3D" id="3.40.50.300">
    <property type="entry name" value="P-loop containing nucleotide triphosphate hydrolases"/>
    <property type="match status" value="1"/>
</dbReference>
<dbReference type="InterPro" id="IPR025669">
    <property type="entry name" value="AAA_dom"/>
</dbReference>
<dbReference type="AlphaFoldDB" id="A0A0B6WVK5"/>
<name>A0A0B6WVK5_9BACT</name>
<organism evidence="2 3">
    <name type="scientific">Pyrinomonas methylaliphatogenes</name>
    <dbReference type="NCBI Taxonomy" id="454194"/>
    <lineage>
        <taxon>Bacteria</taxon>
        <taxon>Pseudomonadati</taxon>
        <taxon>Acidobacteriota</taxon>
        <taxon>Blastocatellia</taxon>
        <taxon>Blastocatellales</taxon>
        <taxon>Pyrinomonadaceae</taxon>
        <taxon>Pyrinomonas</taxon>
    </lineage>
</organism>
<dbReference type="STRING" id="454194.PYK22_00802"/>
<dbReference type="SUPFAM" id="SSF52540">
    <property type="entry name" value="P-loop containing nucleoside triphosphate hydrolases"/>
    <property type="match status" value="1"/>
</dbReference>
<dbReference type="PANTHER" id="PTHR13696">
    <property type="entry name" value="P-LOOP CONTAINING NUCLEOSIDE TRIPHOSPHATE HYDROLASE"/>
    <property type="match status" value="1"/>
</dbReference>
<keyword evidence="3" id="KW-1185">Reference proteome</keyword>
<dbReference type="EMBL" id="CBXV010000003">
    <property type="protein sequence ID" value="CDM64807.1"/>
    <property type="molecule type" value="Genomic_DNA"/>
</dbReference>
<evidence type="ECO:0000313" key="3">
    <source>
        <dbReference type="Proteomes" id="UP000031518"/>
    </source>
</evidence>
<dbReference type="Pfam" id="PF13614">
    <property type="entry name" value="AAA_31"/>
    <property type="match status" value="1"/>
</dbReference>
<dbReference type="PIRSF" id="PIRSF009320">
    <property type="entry name" value="Nuc_binding_HP_1000"/>
    <property type="match status" value="1"/>
</dbReference>
<dbReference type="PANTHER" id="PTHR13696:SF52">
    <property type="entry name" value="PARA FAMILY PROTEIN CT_582"/>
    <property type="match status" value="1"/>
</dbReference>
<dbReference type="CDD" id="cd02042">
    <property type="entry name" value="ParAB_family"/>
    <property type="match status" value="1"/>
</dbReference>
<feature type="domain" description="AAA" evidence="1">
    <location>
        <begin position="12"/>
        <end position="185"/>
    </location>
</feature>
<dbReference type="Proteomes" id="UP000031518">
    <property type="component" value="Unassembled WGS sequence"/>
</dbReference>
<sequence>MQSGEQRRARAVIAIANQKGGVGKTTTAINLAAALARRGFRTLLFDMDPQANSSLSFLDPRELGPSAYELLMDGQADYSPYIYRTPVDGLEMVPARINLAKLEAKLVGDFDAPFRLKDRLEGVRASYDFILIDTPPTLGLITVNALVAATHVLIPIQSSYFALEGTDDLLETIEKVKARPNPNLRLLGVLVTLHDRRTTLARDVYEQIKRVFGDKVFETVITKSVRLEESPAYKESIFTFAPQSSGASEYAKLCDEVIERV</sequence>
<protein>
    <submittedName>
        <fullName evidence="2">ATPase involved in chromosome partitioning</fullName>
    </submittedName>
</protein>
<dbReference type="InterPro" id="IPR050678">
    <property type="entry name" value="DNA_Partitioning_ATPase"/>
</dbReference>
<proteinExistence type="predicted"/>
<gene>
    <name evidence="2" type="ORF">PYK22_00802</name>
</gene>
<dbReference type="FunFam" id="3.40.50.300:FF:000285">
    <property type="entry name" value="Sporulation initiation inhibitor Soj"/>
    <property type="match status" value="1"/>
</dbReference>